<dbReference type="Proteomes" id="UP001267638">
    <property type="component" value="Unassembled WGS sequence"/>
</dbReference>
<proteinExistence type="predicted"/>
<dbReference type="EMBL" id="JAVDWV010000001">
    <property type="protein sequence ID" value="MDR7153344.1"/>
    <property type="molecule type" value="Genomic_DNA"/>
</dbReference>
<organism evidence="1 2">
    <name type="scientific">Sphingobium xenophagum</name>
    <dbReference type="NCBI Taxonomy" id="121428"/>
    <lineage>
        <taxon>Bacteria</taxon>
        <taxon>Pseudomonadati</taxon>
        <taxon>Pseudomonadota</taxon>
        <taxon>Alphaproteobacteria</taxon>
        <taxon>Sphingomonadales</taxon>
        <taxon>Sphingomonadaceae</taxon>
        <taxon>Sphingobium</taxon>
    </lineage>
</organism>
<sequence>MTSIDPHVRAANLIRNQPIGKGTADPLPRLLAQLIARAGDNARVERAASRPWASALFEGRRHVVRLAMSGAEALAAKARLLDGLSEAQWVLPRHFVADICVDAEGDSADGLWVELSALTIEEW</sequence>
<keyword evidence="2" id="KW-1185">Reference proteome</keyword>
<gene>
    <name evidence="1" type="ORF">J2W40_000138</name>
</gene>
<name>A0ABU1WVY3_SPHXE</name>
<protein>
    <submittedName>
        <fullName evidence="1">Uncharacterized protein</fullName>
    </submittedName>
</protein>
<evidence type="ECO:0000313" key="2">
    <source>
        <dbReference type="Proteomes" id="UP001267638"/>
    </source>
</evidence>
<dbReference type="RefSeq" id="WP_310221122.1">
    <property type="nucleotide sequence ID" value="NZ_JAVDWV010000001.1"/>
</dbReference>
<evidence type="ECO:0000313" key="1">
    <source>
        <dbReference type="EMBL" id="MDR7153344.1"/>
    </source>
</evidence>
<accession>A0ABU1WVY3</accession>
<comment type="caution">
    <text evidence="1">The sequence shown here is derived from an EMBL/GenBank/DDBJ whole genome shotgun (WGS) entry which is preliminary data.</text>
</comment>
<reference evidence="1 2" key="1">
    <citation type="submission" date="2023-07" db="EMBL/GenBank/DDBJ databases">
        <title>Sorghum-associated microbial communities from plants grown in Nebraska, USA.</title>
        <authorList>
            <person name="Schachtman D."/>
        </authorList>
    </citation>
    <scope>NUCLEOTIDE SEQUENCE [LARGE SCALE GENOMIC DNA]</scope>
    <source>
        <strain evidence="1 2">4256</strain>
    </source>
</reference>